<dbReference type="InterPro" id="IPR001670">
    <property type="entry name" value="ADH_Fe/GldA"/>
</dbReference>
<organism evidence="7 8">
    <name type="scientific">Lacticaseibacillus saniviri JCM 17471 = DSM 24301</name>
    <dbReference type="NCBI Taxonomy" id="1293598"/>
    <lineage>
        <taxon>Bacteria</taxon>
        <taxon>Bacillati</taxon>
        <taxon>Bacillota</taxon>
        <taxon>Bacilli</taxon>
        <taxon>Lactobacillales</taxon>
        <taxon>Lactobacillaceae</taxon>
        <taxon>Lacticaseibacillus</taxon>
    </lineage>
</organism>
<feature type="binding site" evidence="5">
    <location>
        <begin position="75"/>
        <end position="79"/>
    </location>
    <ligand>
        <name>NAD(+)</name>
        <dbReference type="ChEBI" id="CHEBI:57540"/>
    </ligand>
</feature>
<dbReference type="Proteomes" id="UP000050969">
    <property type="component" value="Unassembled WGS sequence"/>
</dbReference>
<dbReference type="Pfam" id="PF00465">
    <property type="entry name" value="Fe-ADH"/>
    <property type="match status" value="1"/>
</dbReference>
<keyword evidence="3" id="KW-0560">Oxidoreductase</keyword>
<keyword evidence="2 4" id="KW-0479">Metal-binding</keyword>
<dbReference type="EMBL" id="JQCE01000038">
    <property type="protein sequence ID" value="KRO16498.1"/>
    <property type="molecule type" value="Genomic_DNA"/>
</dbReference>
<feature type="binding site" evidence="4">
    <location>
        <position position="152"/>
    </location>
    <ligand>
        <name>glycerol</name>
        <dbReference type="ChEBI" id="CHEBI:17754"/>
    </ligand>
</feature>
<proteinExistence type="inferred from homology"/>
<keyword evidence="8" id="KW-1185">Reference proteome</keyword>
<dbReference type="PROSITE" id="PS00913">
    <property type="entry name" value="ADH_IRON_1"/>
    <property type="match status" value="1"/>
</dbReference>
<evidence type="ECO:0000313" key="8">
    <source>
        <dbReference type="Proteomes" id="UP000050969"/>
    </source>
</evidence>
<protein>
    <submittedName>
        <fullName evidence="7">Glycerol dehydrogenase</fullName>
    </submittedName>
</protein>
<feature type="binding site" evidence="5">
    <location>
        <begin position="97"/>
        <end position="100"/>
    </location>
    <ligand>
        <name>NAD(+)</name>
        <dbReference type="ChEBI" id="CHEBI:57540"/>
    </ligand>
</feature>
<keyword evidence="4" id="KW-0862">Zinc</keyword>
<evidence type="ECO:0000256" key="2">
    <source>
        <dbReference type="ARBA" id="ARBA00022723"/>
    </source>
</evidence>
<accession>A0A0R2MVV5</accession>
<name>A0A0R2MVV5_9LACO</name>
<dbReference type="SUPFAM" id="SSF56796">
    <property type="entry name" value="Dehydroquinate synthase-like"/>
    <property type="match status" value="1"/>
</dbReference>
<dbReference type="PANTHER" id="PTHR43616:SF3">
    <property type="entry name" value="HYDROXYCARBOXYLATE DEHYDROGENASE A"/>
    <property type="match status" value="1"/>
</dbReference>
<dbReference type="GO" id="GO:0046872">
    <property type="term" value="F:metal ion binding"/>
    <property type="evidence" value="ECO:0007669"/>
    <property type="project" value="UniProtKB-KW"/>
</dbReference>
<feature type="binding site" evidence="5">
    <location>
        <position position="112"/>
    </location>
    <ligand>
        <name>NAD(+)</name>
        <dbReference type="ChEBI" id="CHEBI:57540"/>
    </ligand>
</feature>
<dbReference type="PATRIC" id="fig|1293598.4.peg.1345"/>
<evidence type="ECO:0000259" key="6">
    <source>
        <dbReference type="Pfam" id="PF00465"/>
    </source>
</evidence>
<comment type="cofactor">
    <cofactor evidence="4">
        <name>Zn(2+)</name>
        <dbReference type="ChEBI" id="CHEBI:29105"/>
    </cofactor>
    <text evidence="4">Binds 1 zinc ion per subunit.</text>
</comment>
<dbReference type="PIRSF" id="PIRSF000112">
    <property type="entry name" value="Glycerol_dehydrogenase"/>
    <property type="match status" value="1"/>
</dbReference>
<dbReference type="STRING" id="1293598.IV56_GL001281"/>
<dbReference type="InterPro" id="IPR016205">
    <property type="entry name" value="Glycerol_DH"/>
</dbReference>
<dbReference type="Gene3D" id="1.20.1090.10">
    <property type="entry name" value="Dehydroquinate synthase-like - alpha domain"/>
    <property type="match status" value="1"/>
</dbReference>
<evidence type="ECO:0000313" key="7">
    <source>
        <dbReference type="EMBL" id="KRO16498.1"/>
    </source>
</evidence>
<evidence type="ECO:0000256" key="4">
    <source>
        <dbReference type="PIRSR" id="PIRSR000112-1"/>
    </source>
</evidence>
<dbReference type="PANTHER" id="PTHR43616">
    <property type="entry name" value="GLYCEROL DEHYDROGENASE"/>
    <property type="match status" value="1"/>
</dbReference>
<dbReference type="AlphaFoldDB" id="A0A0R2MVV5"/>
<feature type="binding site" evidence="4">
    <location>
        <position position="254"/>
    </location>
    <ligand>
        <name>glycerol</name>
        <dbReference type="ChEBI" id="CHEBI:17754"/>
    </ligand>
</feature>
<feature type="binding site" evidence="5">
    <location>
        <position position="106"/>
    </location>
    <ligand>
        <name>NAD(+)</name>
        <dbReference type="ChEBI" id="CHEBI:57540"/>
    </ligand>
</feature>
<feature type="binding site" evidence="4">
    <location>
        <position position="237"/>
    </location>
    <ligand>
        <name>glycerol</name>
        <dbReference type="ChEBI" id="CHEBI:17754"/>
    </ligand>
</feature>
<comment type="similarity">
    <text evidence="1">Belongs to the iron-containing alcohol dehydrogenase family.</text>
</comment>
<dbReference type="Gene3D" id="3.40.50.1970">
    <property type="match status" value="1"/>
</dbReference>
<feature type="domain" description="Alcohol dehydrogenase iron-type/glycerol dehydrogenase GldA" evidence="6">
    <location>
        <begin position="4"/>
        <end position="134"/>
    </location>
</feature>
<dbReference type="CDD" id="cd08172">
    <property type="entry name" value="GlyDH-like"/>
    <property type="match status" value="1"/>
</dbReference>
<reference evidence="7 8" key="1">
    <citation type="journal article" date="2015" name="Genome Announc.">
        <title>Expanding the biotechnology potential of lactobacilli through comparative genomics of 213 strains and associated genera.</title>
        <authorList>
            <person name="Sun Z."/>
            <person name="Harris H.M."/>
            <person name="McCann A."/>
            <person name="Guo C."/>
            <person name="Argimon S."/>
            <person name="Zhang W."/>
            <person name="Yang X."/>
            <person name="Jeffery I.B."/>
            <person name="Cooney J.C."/>
            <person name="Kagawa T.F."/>
            <person name="Liu W."/>
            <person name="Song Y."/>
            <person name="Salvetti E."/>
            <person name="Wrobel A."/>
            <person name="Rasinkangas P."/>
            <person name="Parkhill J."/>
            <person name="Rea M.C."/>
            <person name="O'Sullivan O."/>
            <person name="Ritari J."/>
            <person name="Douillard F.P."/>
            <person name="Paul Ross R."/>
            <person name="Yang R."/>
            <person name="Briner A.E."/>
            <person name="Felis G.E."/>
            <person name="de Vos W.M."/>
            <person name="Barrangou R."/>
            <person name="Klaenhammer T.R."/>
            <person name="Caufield P.W."/>
            <person name="Cui Y."/>
            <person name="Zhang H."/>
            <person name="O'Toole P.W."/>
        </authorList>
    </citation>
    <scope>NUCLEOTIDE SEQUENCE [LARGE SCALE GENOMIC DNA]</scope>
    <source>
        <strain evidence="7 8">DSM 24301</strain>
    </source>
</reference>
<sequence>MSAEHALDELPDLLTPFHHPVIITGDKSYAAFTAHSNTAFDYPVLRYDGSASDEDGQHLADQAPDADVIIGIGGGRVLDTAKVSAEVLAIPIITVPTLASNCAPYTPIGAIYHQDHTFKRVAYFSQAPYATVVDWSLILDAPRDYFIAGIGDTLAKWYEIQGIVATLDQPLPAFNQLGYLAAQNIREVITNHALNATHDFDDHHLTQELVDVIDAIIGIAGTVGGFAVAYGRTSGAHAIHNGLSYINETHAILHGSKVAYGILVQLAYTGQTDEIESLLPLYHALGLPTTLADLNVTTQPIAPVAEWAAQPQESFKLIDPAVTPDKIEAAIEAVEKVTTAAH</sequence>
<gene>
    <name evidence="7" type="ORF">IV56_GL001281</name>
</gene>
<evidence type="ECO:0000256" key="5">
    <source>
        <dbReference type="PIRSR" id="PIRSR000112-3"/>
    </source>
</evidence>
<keyword evidence="5" id="KW-0520">NAD</keyword>
<evidence type="ECO:0000256" key="1">
    <source>
        <dbReference type="ARBA" id="ARBA00007358"/>
    </source>
</evidence>
<evidence type="ECO:0000256" key="3">
    <source>
        <dbReference type="ARBA" id="ARBA00023002"/>
    </source>
</evidence>
<dbReference type="InterPro" id="IPR018211">
    <property type="entry name" value="ADH_Fe_CS"/>
</dbReference>
<comment type="caution">
    <text evidence="7">The sequence shown here is derived from an EMBL/GenBank/DDBJ whole genome shotgun (WGS) entry which is preliminary data.</text>
</comment>
<dbReference type="GO" id="GO:0016614">
    <property type="term" value="F:oxidoreductase activity, acting on CH-OH group of donors"/>
    <property type="evidence" value="ECO:0007669"/>
    <property type="project" value="InterPro"/>
</dbReference>